<dbReference type="EMBL" id="JADEWN010000040">
    <property type="protein sequence ID" value="MBE9191806.1"/>
    <property type="molecule type" value="Genomic_DNA"/>
</dbReference>
<evidence type="ECO:0000256" key="1">
    <source>
        <dbReference type="SAM" id="MobiDB-lite"/>
    </source>
</evidence>
<sequence length="374" mass="40419">MNREHLDNGRWVNRLGFLPLMGLATIVAVENGTKPISPSATLSNWRFDPATNQLEITLEAQTTPNYFLLEQPLRIVVDLPNTQLGKVTTQQDYSGAVRQVRVSQFDKNVTRIVLELAPDTVLNTEQMVQLQRTIQSAKGDRWVLRPQIARQTPQPITQNPALPTNLPPATPPSPQQPVVSVPPLPSPTTSSVPNEPIIEFGQPLPTTAPTPVPSQTNTPPQATTPSSSNIVVPAANTLSNTRLSRQSPNVLLLAGTRLNLRYAGESPLPLKVGVPQQAEMVLAEDIRNRNLNAQSVVIDNLIAPAGTAIIGQFETDTRGSRFVAQAIALQGQNLPLAAQSGVLDAVDQVTATNSAIIEPGKIVQIRLTQDLLKL</sequence>
<reference evidence="3 4" key="1">
    <citation type="submission" date="2020-10" db="EMBL/GenBank/DDBJ databases">
        <authorList>
            <person name="Castelo-Branco R."/>
            <person name="Eusebio N."/>
            <person name="Adriana R."/>
            <person name="Vieira A."/>
            <person name="Brugerolle De Fraissinette N."/>
            <person name="Rezende De Castro R."/>
            <person name="Schneider M.P."/>
            <person name="Vasconcelos V."/>
            <person name="Leao P.N."/>
        </authorList>
    </citation>
    <scope>NUCLEOTIDE SEQUENCE [LARGE SCALE GENOMIC DNA]</scope>
    <source>
        <strain evidence="3 4">LEGE 06123</strain>
    </source>
</reference>
<organism evidence="3 4">
    <name type="scientific">Gloeocapsopsis crepidinum LEGE 06123</name>
    <dbReference type="NCBI Taxonomy" id="588587"/>
    <lineage>
        <taxon>Bacteria</taxon>
        <taxon>Bacillati</taxon>
        <taxon>Cyanobacteriota</taxon>
        <taxon>Cyanophyceae</taxon>
        <taxon>Oscillatoriophycideae</taxon>
        <taxon>Chroococcales</taxon>
        <taxon>Chroococcaceae</taxon>
        <taxon>Gloeocapsopsis</taxon>
    </lineage>
</organism>
<feature type="compositionally biased region" description="Polar residues" evidence="1">
    <location>
        <begin position="213"/>
        <end position="230"/>
    </location>
</feature>
<dbReference type="Pfam" id="PF11741">
    <property type="entry name" value="AMIN"/>
    <property type="match status" value="1"/>
</dbReference>
<dbReference type="Proteomes" id="UP000651156">
    <property type="component" value="Unassembled WGS sequence"/>
</dbReference>
<dbReference type="InterPro" id="IPR021731">
    <property type="entry name" value="AMIN_dom"/>
</dbReference>
<gene>
    <name evidence="3" type="ORF">IQ230_15900</name>
</gene>
<comment type="caution">
    <text evidence="3">The sequence shown here is derived from an EMBL/GenBank/DDBJ whole genome shotgun (WGS) entry which is preliminary data.</text>
</comment>
<dbReference type="Gene3D" id="2.60.40.3500">
    <property type="match status" value="1"/>
</dbReference>
<name>A0ABR9UU26_9CHRO</name>
<feature type="region of interest" description="Disordered" evidence="1">
    <location>
        <begin position="150"/>
        <end position="230"/>
    </location>
</feature>
<protein>
    <submittedName>
        <fullName evidence="3">AMIN domain-containing protein</fullName>
    </submittedName>
</protein>
<keyword evidence="4" id="KW-1185">Reference proteome</keyword>
<proteinExistence type="predicted"/>
<feature type="compositionally biased region" description="Pro residues" evidence="1">
    <location>
        <begin position="165"/>
        <end position="186"/>
    </location>
</feature>
<accession>A0ABR9UU26</accession>
<dbReference type="RefSeq" id="WP_193932989.1">
    <property type="nucleotide sequence ID" value="NZ_CAWPMZ010000073.1"/>
</dbReference>
<evidence type="ECO:0000259" key="2">
    <source>
        <dbReference type="Pfam" id="PF11741"/>
    </source>
</evidence>
<evidence type="ECO:0000313" key="4">
    <source>
        <dbReference type="Proteomes" id="UP000651156"/>
    </source>
</evidence>
<evidence type="ECO:0000313" key="3">
    <source>
        <dbReference type="EMBL" id="MBE9191806.1"/>
    </source>
</evidence>
<feature type="domain" description="AMIN" evidence="2">
    <location>
        <begin position="44"/>
        <end position="131"/>
    </location>
</feature>